<gene>
    <name evidence="9" type="ORF">ACO22_00965</name>
</gene>
<sequence length="273" mass="29698">MSSNDIIPGEATATSFRPALIVVDMQEDFCPPNGSLAIQGARALAPIINSLLYLPGFVLKISTQDFHPTNHISFAVNHPAPNNIPFQSIIAVHNPVRPATINHTTTSYKDKDKHTTTETETRLQRLWPVHCVANTPGACIIPEIQTDKISVNIRKGMDARADMKSAFVDTFGNNCVESGGVNLDLDAVLKEHRVSDLYVVGVAGDYCVKSTSIDAEARGFRTMVVEEGTKCVDPGDGWEEAKREMLAHGVRIVSIDGPEVRRVRDLGNGGCHL</sequence>
<name>A0A1D2JN38_PARBR</name>
<dbReference type="VEuPathDB" id="FungiDB:PADG_04387"/>
<dbReference type="GO" id="GO:0019363">
    <property type="term" value="P:pyridine nucleotide biosynthetic process"/>
    <property type="evidence" value="ECO:0007669"/>
    <property type="project" value="UniProtKB-KW"/>
</dbReference>
<dbReference type="InterPro" id="IPR000868">
    <property type="entry name" value="Isochorismatase-like_dom"/>
</dbReference>
<dbReference type="InterPro" id="IPR052347">
    <property type="entry name" value="Isochorismatase_Nicotinamidase"/>
</dbReference>
<proteinExistence type="inferred from homology"/>
<dbReference type="PANTHER" id="PTHR11080">
    <property type="entry name" value="PYRAZINAMIDASE/NICOTINAMIDASE"/>
    <property type="match status" value="1"/>
</dbReference>
<dbReference type="VEuPathDB" id="FungiDB:PABG_01086"/>
<evidence type="ECO:0000256" key="2">
    <source>
        <dbReference type="ARBA" id="ARBA00022642"/>
    </source>
</evidence>
<keyword evidence="2" id="KW-0662">Pyridine nucleotide biosynthesis</keyword>
<dbReference type="PANTHER" id="PTHR11080:SF2">
    <property type="entry name" value="LD05707P"/>
    <property type="match status" value="1"/>
</dbReference>
<reference evidence="9 10" key="1">
    <citation type="submission" date="2016-06" db="EMBL/GenBank/DDBJ databases">
        <authorList>
            <person name="Kjaerup R.B."/>
            <person name="Dalgaard T.S."/>
            <person name="Juul-Madsen H.R."/>
        </authorList>
    </citation>
    <scope>NUCLEOTIDE SEQUENCE [LARGE SCALE GENOMIC DNA]</scope>
    <source>
        <strain evidence="9 10">Pb300</strain>
    </source>
</reference>
<evidence type="ECO:0000256" key="4">
    <source>
        <dbReference type="ARBA" id="ARBA00022801"/>
    </source>
</evidence>
<evidence type="ECO:0000259" key="8">
    <source>
        <dbReference type="Pfam" id="PF00857"/>
    </source>
</evidence>
<dbReference type="OrthoDB" id="3341310at2759"/>
<dbReference type="GO" id="GO:0046872">
    <property type="term" value="F:metal ion binding"/>
    <property type="evidence" value="ECO:0007669"/>
    <property type="project" value="UniProtKB-KW"/>
</dbReference>
<evidence type="ECO:0000313" key="10">
    <source>
        <dbReference type="Proteomes" id="UP000242814"/>
    </source>
</evidence>
<evidence type="ECO:0000256" key="6">
    <source>
        <dbReference type="ARBA" id="ARBA00039017"/>
    </source>
</evidence>
<accession>A0A1D2JN38</accession>
<evidence type="ECO:0000256" key="5">
    <source>
        <dbReference type="ARBA" id="ARBA00037900"/>
    </source>
</evidence>
<protein>
    <recommendedName>
        <fullName evidence="6">nicotinamidase</fullName>
        <ecNumber evidence="6">3.5.1.19</ecNumber>
    </recommendedName>
    <alternativeName>
        <fullName evidence="7">Nicotinamide deamidase</fullName>
    </alternativeName>
</protein>
<evidence type="ECO:0000256" key="7">
    <source>
        <dbReference type="ARBA" id="ARBA00043224"/>
    </source>
</evidence>
<dbReference type="InterPro" id="IPR036380">
    <property type="entry name" value="Isochorismatase-like_sf"/>
</dbReference>
<organism evidence="9 10">
    <name type="scientific">Paracoccidioides brasiliensis</name>
    <dbReference type="NCBI Taxonomy" id="121759"/>
    <lineage>
        <taxon>Eukaryota</taxon>
        <taxon>Fungi</taxon>
        <taxon>Dikarya</taxon>
        <taxon>Ascomycota</taxon>
        <taxon>Pezizomycotina</taxon>
        <taxon>Eurotiomycetes</taxon>
        <taxon>Eurotiomycetidae</taxon>
        <taxon>Onygenales</taxon>
        <taxon>Ajellomycetaceae</taxon>
        <taxon>Paracoccidioides</taxon>
    </lineage>
</organism>
<dbReference type="AlphaFoldDB" id="A0A1D2JN38"/>
<dbReference type="Proteomes" id="UP000242814">
    <property type="component" value="Unassembled WGS sequence"/>
</dbReference>
<dbReference type="EC" id="3.5.1.19" evidence="6"/>
<evidence type="ECO:0000256" key="1">
    <source>
        <dbReference type="ARBA" id="ARBA00006336"/>
    </source>
</evidence>
<evidence type="ECO:0000256" key="3">
    <source>
        <dbReference type="ARBA" id="ARBA00022723"/>
    </source>
</evidence>
<dbReference type="Gene3D" id="3.40.50.850">
    <property type="entry name" value="Isochorismatase-like"/>
    <property type="match status" value="1"/>
</dbReference>
<comment type="caution">
    <text evidence="9">The sequence shown here is derived from an EMBL/GenBank/DDBJ whole genome shotgun (WGS) entry which is preliminary data.</text>
</comment>
<evidence type="ECO:0000313" key="9">
    <source>
        <dbReference type="EMBL" id="ODH43993.1"/>
    </source>
</evidence>
<comment type="similarity">
    <text evidence="1">Belongs to the isochorismatase family.</text>
</comment>
<feature type="domain" description="Isochorismatase-like" evidence="8">
    <location>
        <begin position="117"/>
        <end position="254"/>
    </location>
</feature>
<comment type="pathway">
    <text evidence="5">Cofactor biosynthesis; nicotinate biosynthesis; nicotinate from nicotinamide: step 1/1.</text>
</comment>
<dbReference type="GO" id="GO:0008936">
    <property type="term" value="F:nicotinamidase activity"/>
    <property type="evidence" value="ECO:0007669"/>
    <property type="project" value="UniProtKB-EC"/>
</dbReference>
<keyword evidence="3" id="KW-0479">Metal-binding</keyword>
<dbReference type="EMBL" id="LZYO01000021">
    <property type="protein sequence ID" value="ODH43993.1"/>
    <property type="molecule type" value="Genomic_DNA"/>
</dbReference>
<keyword evidence="4" id="KW-0378">Hydrolase</keyword>
<dbReference type="Pfam" id="PF00857">
    <property type="entry name" value="Isochorismatase"/>
    <property type="match status" value="1"/>
</dbReference>
<dbReference type="SUPFAM" id="SSF52499">
    <property type="entry name" value="Isochorismatase-like hydrolases"/>
    <property type="match status" value="1"/>
</dbReference>